<gene>
    <name evidence="2" type="ORF">ATZ35_15025</name>
</gene>
<evidence type="ECO:0000256" key="1">
    <source>
        <dbReference type="SAM" id="Phobius"/>
    </source>
</evidence>
<dbReference type="EMBL" id="CP013655">
    <property type="protein sequence ID" value="ALS38413.1"/>
    <property type="molecule type" value="Genomic_DNA"/>
</dbReference>
<protein>
    <submittedName>
        <fullName evidence="2">Uncharacterized protein</fullName>
    </submittedName>
</protein>
<sequence>MKNVVGKFVKVLCIIVIILDIIGSVALFYAMNKYDAVGIFISNWQNNLFNLSNSDARAMNSMILFLVVPIVILLLLPKKEKVSTGV</sequence>
<feature type="transmembrane region" description="Helical" evidence="1">
    <location>
        <begin position="12"/>
        <end position="31"/>
    </location>
</feature>
<evidence type="ECO:0000313" key="2">
    <source>
        <dbReference type="EMBL" id="ALS38413.1"/>
    </source>
</evidence>
<dbReference type="Proteomes" id="UP000067523">
    <property type="component" value="Chromosome"/>
</dbReference>
<keyword evidence="1" id="KW-1133">Transmembrane helix</keyword>
<keyword evidence="3" id="KW-1185">Reference proteome</keyword>
<keyword evidence="1" id="KW-0812">Transmembrane</keyword>
<feature type="transmembrane region" description="Helical" evidence="1">
    <location>
        <begin position="58"/>
        <end position="76"/>
    </location>
</feature>
<keyword evidence="1" id="KW-0472">Membrane</keyword>
<name>A0A0U2XMD9_9ENTE</name>
<dbReference type="AlphaFoldDB" id="A0A0U2XMD9"/>
<dbReference type="KEGG" id="erx:ATZ35_15025"/>
<reference evidence="3" key="1">
    <citation type="submission" date="2015-12" db="EMBL/GenBank/DDBJ databases">
        <authorList>
            <person name="Lauer A."/>
            <person name="Humrighouse B."/>
            <person name="Loparev V."/>
            <person name="Shewmaker P.L."/>
            <person name="Whitney A.M."/>
            <person name="McLaughlin R.W."/>
        </authorList>
    </citation>
    <scope>NUCLEOTIDE SEQUENCE [LARGE SCALE GENOMIC DNA]</scope>
    <source>
        <strain evidence="3">LMG 26678</strain>
    </source>
</reference>
<organism evidence="2 3">
    <name type="scientific">Enterococcus rotai</name>
    <dbReference type="NCBI Taxonomy" id="118060"/>
    <lineage>
        <taxon>Bacteria</taxon>
        <taxon>Bacillati</taxon>
        <taxon>Bacillota</taxon>
        <taxon>Bacilli</taxon>
        <taxon>Lactobacillales</taxon>
        <taxon>Enterococcaceae</taxon>
        <taxon>Enterococcus</taxon>
    </lineage>
</organism>
<accession>A0A0U2XMD9</accession>
<proteinExistence type="predicted"/>
<evidence type="ECO:0000313" key="3">
    <source>
        <dbReference type="Proteomes" id="UP000067523"/>
    </source>
</evidence>
<dbReference type="RefSeq" id="WP_208927971.1">
    <property type="nucleotide sequence ID" value="NZ_CP013655.1"/>
</dbReference>